<evidence type="ECO:0000256" key="4">
    <source>
        <dbReference type="ARBA" id="ARBA00022701"/>
    </source>
</evidence>
<reference evidence="9 10" key="1">
    <citation type="journal article" date="2023" name="Hortic Res">
        <title>Pangenome of water caltrop reveals structural variations and asymmetric subgenome divergence after allopolyploidization.</title>
        <authorList>
            <person name="Zhang X."/>
            <person name="Chen Y."/>
            <person name="Wang L."/>
            <person name="Yuan Y."/>
            <person name="Fang M."/>
            <person name="Shi L."/>
            <person name="Lu R."/>
            <person name="Comes H.P."/>
            <person name="Ma Y."/>
            <person name="Chen Y."/>
            <person name="Huang G."/>
            <person name="Zhou Y."/>
            <person name="Zheng Z."/>
            <person name="Qiu Y."/>
        </authorList>
    </citation>
    <scope>NUCLEOTIDE SEQUENCE [LARGE SCALE GENOMIC DNA]</scope>
    <source>
        <strain evidence="9">F231</strain>
    </source>
</reference>
<feature type="compositionally biased region" description="Basic and acidic residues" evidence="7">
    <location>
        <begin position="273"/>
        <end position="294"/>
    </location>
</feature>
<evidence type="ECO:0000256" key="7">
    <source>
        <dbReference type="SAM" id="MobiDB-lite"/>
    </source>
</evidence>
<comment type="subcellular location">
    <subcellularLocation>
        <location evidence="1">Cytoplasm</location>
        <location evidence="1">Cytoskeleton</location>
    </subcellularLocation>
</comment>
<protein>
    <recommendedName>
        <fullName evidence="8">TPX2 C-terminal domain-containing protein</fullName>
    </recommendedName>
</protein>
<name>A0AAN7MS44_TRANT</name>
<feature type="compositionally biased region" description="Polar residues" evidence="7">
    <location>
        <begin position="297"/>
        <end position="309"/>
    </location>
</feature>
<feature type="compositionally biased region" description="Polar residues" evidence="7">
    <location>
        <begin position="500"/>
        <end position="511"/>
    </location>
</feature>
<accession>A0AAN7MS44</accession>
<evidence type="ECO:0000256" key="3">
    <source>
        <dbReference type="ARBA" id="ARBA00022490"/>
    </source>
</evidence>
<keyword evidence="4" id="KW-0493">Microtubule</keyword>
<feature type="domain" description="TPX2 C-terminal" evidence="8">
    <location>
        <begin position="405"/>
        <end position="472"/>
    </location>
</feature>
<feature type="compositionally biased region" description="Polar residues" evidence="7">
    <location>
        <begin position="331"/>
        <end position="358"/>
    </location>
</feature>
<dbReference type="PANTHER" id="PTHR47067:SF7">
    <property type="entry name" value="TPX2 (TARGETING PROTEIN FOR XKLP2) PROTEIN FAMILY"/>
    <property type="match status" value="1"/>
</dbReference>
<dbReference type="EMBL" id="JAXQNO010000001">
    <property type="protein sequence ID" value="KAK4803602.1"/>
    <property type="molecule type" value="Genomic_DNA"/>
</dbReference>
<feature type="compositionally biased region" description="Polar residues" evidence="7">
    <location>
        <begin position="536"/>
        <end position="547"/>
    </location>
</feature>
<gene>
    <name evidence="9" type="ORF">SAY86_003419</name>
</gene>
<evidence type="ECO:0000256" key="1">
    <source>
        <dbReference type="ARBA" id="ARBA00004245"/>
    </source>
</evidence>
<sequence>MAAIQAITKNPYFRRKQTGRRQQTGLAKHKERDLKVLDSVGSGPSLCWGTVSKKGNGQGKMGESACLMMQPFSYVSGLPYFDSTEGNRNPVHSLGQSISLGKFVSDSISWEKWSVFSHNHYVEEAERYAQPGSVAQKKAFFEAHYKEMAARRAAAAAAAAAAAEQMNGASDDAQNKWGDEGETGNSASASALFCYDANDQNALAEAVQSGGPEMNKPTQKGLKKKNKVNHGEVSAHYGKKKLPVIPSKSMRHDKANKQQPLTPVKPSTPATNSRKEVYTTPRSYEKPTLSDKRRTTPKQVFPSSTKSSGSFIRATAPLATPKIGSLRGRRTSSASRNCMTPTAAPSNGTSRNLLGTPQSNITPYVRLAAESRSAGPKWQSVAKDYPKLTIACKSKSQSPSVSTPFKLRTIERAARRKEKLEEKFNADEAQKVQQHADMEKAEMEVKKYRETLCFKARPLPSFYKDKAAHNKQTTKAPLVWPHSGRSPKLAAIQRVEESLPATQRPNKSNQSKKVEGKCYPAATDSRTSRSYRTTAKSEPSSVQRMCL</sequence>
<feature type="region of interest" description="Disordered" evidence="7">
    <location>
        <begin position="209"/>
        <end position="309"/>
    </location>
</feature>
<feature type="region of interest" description="Disordered" evidence="7">
    <location>
        <begin position="1"/>
        <end position="31"/>
    </location>
</feature>
<feature type="coiled-coil region" evidence="6">
    <location>
        <begin position="410"/>
        <end position="451"/>
    </location>
</feature>
<dbReference type="Pfam" id="PF06886">
    <property type="entry name" value="TPX2"/>
    <property type="match status" value="1"/>
</dbReference>
<keyword evidence="3" id="KW-0963">Cytoplasm</keyword>
<feature type="compositionally biased region" description="Low complexity" evidence="7">
    <location>
        <begin position="521"/>
        <end position="534"/>
    </location>
</feature>
<comment type="caution">
    <text evidence="9">The sequence shown here is derived from an EMBL/GenBank/DDBJ whole genome shotgun (WGS) entry which is preliminary data.</text>
</comment>
<dbReference type="InterPro" id="IPR027329">
    <property type="entry name" value="TPX2_C"/>
</dbReference>
<keyword evidence="5" id="KW-0206">Cytoskeleton</keyword>
<evidence type="ECO:0000259" key="8">
    <source>
        <dbReference type="Pfam" id="PF06886"/>
    </source>
</evidence>
<feature type="region of interest" description="Disordered" evidence="7">
    <location>
        <begin position="495"/>
        <end position="547"/>
    </location>
</feature>
<dbReference type="AlphaFoldDB" id="A0AAN7MS44"/>
<dbReference type="PANTHER" id="PTHR47067">
    <property type="entry name" value="TPX2 (TARGETING PROTEIN FOR XKLP2) PROTEIN FAMILY-RELATED"/>
    <property type="match status" value="1"/>
</dbReference>
<dbReference type="InterPro" id="IPR044216">
    <property type="entry name" value="WDL7"/>
</dbReference>
<comment type="similarity">
    <text evidence="2">Belongs to the TPX2 family.</text>
</comment>
<dbReference type="GO" id="GO:0005874">
    <property type="term" value="C:microtubule"/>
    <property type="evidence" value="ECO:0007669"/>
    <property type="project" value="UniProtKB-KW"/>
</dbReference>
<evidence type="ECO:0000256" key="6">
    <source>
        <dbReference type="SAM" id="Coils"/>
    </source>
</evidence>
<evidence type="ECO:0000313" key="9">
    <source>
        <dbReference type="EMBL" id="KAK4803602.1"/>
    </source>
</evidence>
<dbReference type="Proteomes" id="UP001346149">
    <property type="component" value="Unassembled WGS sequence"/>
</dbReference>
<keyword evidence="10" id="KW-1185">Reference proteome</keyword>
<proteinExistence type="inferred from homology"/>
<organism evidence="9 10">
    <name type="scientific">Trapa natans</name>
    <name type="common">Water chestnut</name>
    <dbReference type="NCBI Taxonomy" id="22666"/>
    <lineage>
        <taxon>Eukaryota</taxon>
        <taxon>Viridiplantae</taxon>
        <taxon>Streptophyta</taxon>
        <taxon>Embryophyta</taxon>
        <taxon>Tracheophyta</taxon>
        <taxon>Spermatophyta</taxon>
        <taxon>Magnoliopsida</taxon>
        <taxon>eudicotyledons</taxon>
        <taxon>Gunneridae</taxon>
        <taxon>Pentapetalae</taxon>
        <taxon>rosids</taxon>
        <taxon>malvids</taxon>
        <taxon>Myrtales</taxon>
        <taxon>Lythraceae</taxon>
        <taxon>Trapa</taxon>
    </lineage>
</organism>
<evidence type="ECO:0000256" key="5">
    <source>
        <dbReference type="ARBA" id="ARBA00023212"/>
    </source>
</evidence>
<evidence type="ECO:0000256" key="2">
    <source>
        <dbReference type="ARBA" id="ARBA00005885"/>
    </source>
</evidence>
<feature type="region of interest" description="Disordered" evidence="7">
    <location>
        <begin position="323"/>
        <end position="358"/>
    </location>
</feature>
<evidence type="ECO:0000313" key="10">
    <source>
        <dbReference type="Proteomes" id="UP001346149"/>
    </source>
</evidence>
<keyword evidence="6" id="KW-0175">Coiled coil</keyword>